<proteinExistence type="predicted"/>
<evidence type="ECO:0000256" key="1">
    <source>
        <dbReference type="ARBA" id="ARBA00023015"/>
    </source>
</evidence>
<dbReference type="InterPro" id="IPR035472">
    <property type="entry name" value="RpiR-like_SIS"/>
</dbReference>
<reference evidence="7" key="1">
    <citation type="journal article" date="2019" name="Int. J. Syst. Evol. Microbiol.">
        <title>The Global Catalogue of Microorganisms (GCM) 10K type strain sequencing project: providing services to taxonomists for standard genome sequencing and annotation.</title>
        <authorList>
            <consortium name="The Broad Institute Genomics Platform"/>
            <consortium name="The Broad Institute Genome Sequencing Center for Infectious Disease"/>
            <person name="Wu L."/>
            <person name="Ma J."/>
        </authorList>
    </citation>
    <scope>NUCLEOTIDE SEQUENCE [LARGE SCALE GENOMIC DNA]</scope>
    <source>
        <strain evidence="7">CCUG 59778</strain>
    </source>
</reference>
<dbReference type="RefSeq" id="WP_378154242.1">
    <property type="nucleotide sequence ID" value="NZ_JBHSEC010000014.1"/>
</dbReference>
<dbReference type="Gene3D" id="1.10.10.10">
    <property type="entry name" value="Winged helix-like DNA-binding domain superfamily/Winged helix DNA-binding domain"/>
    <property type="match status" value="1"/>
</dbReference>
<dbReference type="InterPro" id="IPR001347">
    <property type="entry name" value="SIS_dom"/>
</dbReference>
<dbReference type="Pfam" id="PF01380">
    <property type="entry name" value="SIS"/>
    <property type="match status" value="1"/>
</dbReference>
<dbReference type="InterPro" id="IPR047640">
    <property type="entry name" value="RpiR-like"/>
</dbReference>
<dbReference type="PROSITE" id="PS51464">
    <property type="entry name" value="SIS"/>
    <property type="match status" value="1"/>
</dbReference>
<dbReference type="CDD" id="cd05013">
    <property type="entry name" value="SIS_RpiR"/>
    <property type="match status" value="1"/>
</dbReference>
<keyword evidence="1" id="KW-0805">Transcription regulation</keyword>
<dbReference type="PROSITE" id="PS51071">
    <property type="entry name" value="HTH_RPIR"/>
    <property type="match status" value="1"/>
</dbReference>
<dbReference type="Pfam" id="PF01418">
    <property type="entry name" value="HTH_6"/>
    <property type="match status" value="1"/>
</dbReference>
<dbReference type="PANTHER" id="PTHR30514:SF18">
    <property type="entry name" value="RPIR-FAMILY TRANSCRIPTIONAL REGULATOR"/>
    <property type="match status" value="1"/>
</dbReference>
<name>A0ABV8X3B4_9LACT</name>
<organism evidence="6 7">
    <name type="scientific">Chungangia koreensis</name>
    <dbReference type="NCBI Taxonomy" id="752657"/>
    <lineage>
        <taxon>Bacteria</taxon>
        <taxon>Bacillati</taxon>
        <taxon>Bacillota</taxon>
        <taxon>Bacilli</taxon>
        <taxon>Lactobacillales</taxon>
        <taxon>Chungangia</taxon>
    </lineage>
</organism>
<dbReference type="EMBL" id="JBHSEC010000014">
    <property type="protein sequence ID" value="MFC4410423.1"/>
    <property type="molecule type" value="Genomic_DNA"/>
</dbReference>
<sequence>MHLSYVDKTKEKFPSLSKGLKKVADQLLTDPIPFAIHTAKKVGTIIGVSETMVIRFCHEIGYPGYTDLQKELRQSLLDLNNAPLTKTREADARQNPFSIRMEEDLHRILENAQNIEVDDLDRAIELIINSDKVIVAGYYHSFSFAHWLSFSLNYILGNASLYRPASDAGLFDLPSKNSCVIIFSFFRYAIDMVRLAEEAKEKGIQIITITDSRVSPVADIADIVIPINNQKDFLSKGPITLSLINAMLAEIIERVENRGTIQPSYKYFVKDGDTK</sequence>
<keyword evidence="2" id="KW-0238">DNA-binding</keyword>
<keyword evidence="3" id="KW-0804">Transcription</keyword>
<protein>
    <submittedName>
        <fullName evidence="6">MurR/RpiR family transcriptional regulator</fullName>
    </submittedName>
</protein>
<dbReference type="PANTHER" id="PTHR30514">
    <property type="entry name" value="GLUCOKINASE"/>
    <property type="match status" value="1"/>
</dbReference>
<dbReference type="SUPFAM" id="SSF53697">
    <property type="entry name" value="SIS domain"/>
    <property type="match status" value="1"/>
</dbReference>
<dbReference type="InterPro" id="IPR009057">
    <property type="entry name" value="Homeodomain-like_sf"/>
</dbReference>
<accession>A0ABV8X3B4</accession>
<comment type="caution">
    <text evidence="6">The sequence shown here is derived from an EMBL/GenBank/DDBJ whole genome shotgun (WGS) entry which is preliminary data.</text>
</comment>
<dbReference type="InterPro" id="IPR036388">
    <property type="entry name" value="WH-like_DNA-bd_sf"/>
</dbReference>
<dbReference type="Proteomes" id="UP001595817">
    <property type="component" value="Unassembled WGS sequence"/>
</dbReference>
<evidence type="ECO:0000259" key="4">
    <source>
        <dbReference type="PROSITE" id="PS51071"/>
    </source>
</evidence>
<evidence type="ECO:0000256" key="3">
    <source>
        <dbReference type="ARBA" id="ARBA00023163"/>
    </source>
</evidence>
<gene>
    <name evidence="6" type="ORF">ACFOZY_08300</name>
</gene>
<dbReference type="Gene3D" id="3.40.50.10490">
    <property type="entry name" value="Glucose-6-phosphate isomerase like protein, domain 1"/>
    <property type="match status" value="1"/>
</dbReference>
<evidence type="ECO:0000313" key="7">
    <source>
        <dbReference type="Proteomes" id="UP001595817"/>
    </source>
</evidence>
<feature type="domain" description="SIS" evidence="5">
    <location>
        <begin position="123"/>
        <end position="257"/>
    </location>
</feature>
<dbReference type="SUPFAM" id="SSF46689">
    <property type="entry name" value="Homeodomain-like"/>
    <property type="match status" value="1"/>
</dbReference>
<evidence type="ECO:0000259" key="5">
    <source>
        <dbReference type="PROSITE" id="PS51464"/>
    </source>
</evidence>
<dbReference type="InterPro" id="IPR000281">
    <property type="entry name" value="HTH_RpiR"/>
</dbReference>
<keyword evidence="7" id="KW-1185">Reference proteome</keyword>
<evidence type="ECO:0000313" key="6">
    <source>
        <dbReference type="EMBL" id="MFC4410423.1"/>
    </source>
</evidence>
<evidence type="ECO:0000256" key="2">
    <source>
        <dbReference type="ARBA" id="ARBA00023125"/>
    </source>
</evidence>
<feature type="domain" description="HTH rpiR-type" evidence="4">
    <location>
        <begin position="3"/>
        <end position="79"/>
    </location>
</feature>
<dbReference type="InterPro" id="IPR046348">
    <property type="entry name" value="SIS_dom_sf"/>
</dbReference>